<evidence type="ECO:0000256" key="6">
    <source>
        <dbReference type="ARBA" id="ARBA00022729"/>
    </source>
</evidence>
<dbReference type="EMBL" id="JALIGE010000065">
    <property type="protein sequence ID" value="MCS2159800.1"/>
    <property type="molecule type" value="Genomic_DNA"/>
</dbReference>
<name>A0ABT2DW91_9ENTR</name>
<dbReference type="Gene3D" id="2.60.40.2070">
    <property type="match status" value="1"/>
</dbReference>
<keyword evidence="8" id="KW-0998">Cell outer membrane</keyword>
<accession>A0ABT2DW91</accession>
<evidence type="ECO:0000256" key="8">
    <source>
        <dbReference type="ARBA" id="ARBA00023237"/>
    </source>
</evidence>
<dbReference type="InterPro" id="IPR042186">
    <property type="entry name" value="FimD_plug_dom"/>
</dbReference>
<dbReference type="PANTHER" id="PTHR30451:SF8">
    <property type="entry name" value="FIMBRIAL USHER PROTEIN"/>
    <property type="match status" value="1"/>
</dbReference>
<keyword evidence="4" id="KW-1134">Transmembrane beta strand</keyword>
<comment type="caution">
    <text evidence="11">The sequence shown here is derived from an EMBL/GenBank/DDBJ whole genome shotgun (WGS) entry which is preliminary data.</text>
</comment>
<dbReference type="PANTHER" id="PTHR30451">
    <property type="entry name" value="OUTER MEMBRANE USHER PROTEIN"/>
    <property type="match status" value="1"/>
</dbReference>
<dbReference type="SUPFAM" id="SSF141729">
    <property type="entry name" value="FimD N-terminal domain-like"/>
    <property type="match status" value="1"/>
</dbReference>
<dbReference type="InterPro" id="IPR043142">
    <property type="entry name" value="PapC-like_C_sf"/>
</dbReference>
<comment type="similarity">
    <text evidence="2">Belongs to the fimbrial export usher family.</text>
</comment>
<organism evidence="11 12">
    <name type="scientific">Scandinavium hiltneri</name>
    <dbReference type="NCBI Taxonomy" id="2926519"/>
    <lineage>
        <taxon>Bacteria</taxon>
        <taxon>Pseudomonadati</taxon>
        <taxon>Pseudomonadota</taxon>
        <taxon>Gammaproteobacteria</taxon>
        <taxon>Enterobacterales</taxon>
        <taxon>Enterobacteriaceae</taxon>
        <taxon>Scandinavium</taxon>
    </lineage>
</organism>
<evidence type="ECO:0000259" key="9">
    <source>
        <dbReference type="Pfam" id="PF13953"/>
    </source>
</evidence>
<evidence type="ECO:0000259" key="10">
    <source>
        <dbReference type="Pfam" id="PF13954"/>
    </source>
</evidence>
<evidence type="ECO:0000256" key="7">
    <source>
        <dbReference type="ARBA" id="ARBA00023136"/>
    </source>
</evidence>
<dbReference type="InterPro" id="IPR000015">
    <property type="entry name" value="Fimb_usher"/>
</dbReference>
<dbReference type="Pfam" id="PF00577">
    <property type="entry name" value="Usher"/>
    <property type="match status" value="1"/>
</dbReference>
<sequence>MLTLSAVAREIRRVLRVSVPVILLMSPLAQAREYTFDTDILQHRGLNTGLSNHFAHEAKYLPGTHSVSLQVNGKGKGVLAVRFGAQGELCVDNDFLAAAGLQQITEPAPQACHDYRQEYPTATITPLPNTESLLLVVPPEAVNNDPYAVPANVLHGGTAAVLNYNLFDASSRYEGGSSDYRQASLEGGINFADWLLRSNYVVTDNDGNISANSLYTYVAHTFVDQKIELQAGQVNAISGLFSGTPITGLQLAPANALIAGNSGVTVRGIARGAQARVEVRQTGQLVYSTLVPAGPFTLDSVPIVRTNTDLDITVVETDGSSNHFVISASTLRAKRLSRPQGLSISFGQVREVDSDYAKPLVANISDGWSLSPQFNLTASGVMAVDYQAAGAQLDYLPSDSWSLGGSVLTSNASFGDARSGVKSELSTSYSPLTSVSLSLSAAKYSDNYRELTDALNKDYTSYQSSYNATINWEQALLGTFSLGYNLNKGTEGNDDSRYVNASWGKTFKYASVQMNWQSQVGSTDEDEQDEDLFYVNVSIPFGEQNISTHYRQQGDDSSAGVTTSGSLSQNSAYSLSVDRDLEDNSNSFNGNLNTNLHYTQLGLGAGGGSHHQSNYNMTLSGGVVAHDHGVTFSPYNVKDTFAIARLSEPVSGIEMSTPQGTVWTDAWGQAVVPGMPLYRNARIEINGSTLPKSMDLANGTKVVAVGHGSVSELGFKVLNSRRVMIRVKNTDGKLLPKGISIVDQKGRYVVTSVDDGQIFLNDIDGISALYATNDDGQRQCQIHWKLADKQDPDAFYEQTGGVCR</sequence>
<evidence type="ECO:0000256" key="1">
    <source>
        <dbReference type="ARBA" id="ARBA00004571"/>
    </source>
</evidence>
<protein>
    <submittedName>
        <fullName evidence="11">Fimbrial biogenesis usher protein</fullName>
    </submittedName>
</protein>
<dbReference type="Gene3D" id="3.10.20.410">
    <property type="match status" value="1"/>
</dbReference>
<comment type="subcellular location">
    <subcellularLocation>
        <location evidence="1">Cell outer membrane</location>
        <topology evidence="1">Multi-pass membrane protein</topology>
    </subcellularLocation>
</comment>
<evidence type="ECO:0000256" key="2">
    <source>
        <dbReference type="ARBA" id="ARBA00008064"/>
    </source>
</evidence>
<dbReference type="InterPro" id="IPR025949">
    <property type="entry name" value="PapC-like_C"/>
</dbReference>
<dbReference type="Gene3D" id="2.60.40.3110">
    <property type="match status" value="1"/>
</dbReference>
<feature type="domain" description="PapC-like C-terminal" evidence="9">
    <location>
        <begin position="724"/>
        <end position="786"/>
    </location>
</feature>
<keyword evidence="7" id="KW-0472">Membrane</keyword>
<reference evidence="11 12" key="1">
    <citation type="submission" date="2022-04" db="EMBL/GenBank/DDBJ databases">
        <title>Proposal of a three novel species of Scandinavium, Scandinavium hiltneri, Scandinavium manionii, Scandinavium tedordense.</title>
        <authorList>
            <person name="Maddock D.W."/>
            <person name="Brady C.L."/>
            <person name="Denman S."/>
            <person name="Arnold D."/>
        </authorList>
    </citation>
    <scope>NUCLEOTIDE SEQUENCE [LARGE SCALE GENOMIC DNA]</scope>
    <source>
        <strain evidence="11 12">H11S7</strain>
    </source>
</reference>
<dbReference type="Pfam" id="PF13953">
    <property type="entry name" value="PapC_C"/>
    <property type="match status" value="1"/>
</dbReference>
<evidence type="ECO:0000313" key="12">
    <source>
        <dbReference type="Proteomes" id="UP001205357"/>
    </source>
</evidence>
<keyword evidence="5" id="KW-0812">Transmembrane</keyword>
<dbReference type="Proteomes" id="UP001205357">
    <property type="component" value="Unassembled WGS sequence"/>
</dbReference>
<keyword evidence="12" id="KW-1185">Reference proteome</keyword>
<dbReference type="InterPro" id="IPR037224">
    <property type="entry name" value="PapC_N_sf"/>
</dbReference>
<dbReference type="NCBIfam" id="NF011832">
    <property type="entry name" value="PRK15304.1"/>
    <property type="match status" value="1"/>
</dbReference>
<feature type="domain" description="PapC N-terminal" evidence="10">
    <location>
        <begin position="35"/>
        <end position="166"/>
    </location>
</feature>
<evidence type="ECO:0000256" key="4">
    <source>
        <dbReference type="ARBA" id="ARBA00022452"/>
    </source>
</evidence>
<dbReference type="InterPro" id="IPR025885">
    <property type="entry name" value="PapC_N"/>
</dbReference>
<dbReference type="Pfam" id="PF13954">
    <property type="entry name" value="PapC_N"/>
    <property type="match status" value="1"/>
</dbReference>
<gene>
    <name evidence="11" type="ORF">MUU47_01370</name>
</gene>
<evidence type="ECO:0000313" key="11">
    <source>
        <dbReference type="EMBL" id="MCS2159800.1"/>
    </source>
</evidence>
<dbReference type="Gene3D" id="2.60.40.2610">
    <property type="entry name" value="Outer membrane usher protein FimD, plug domain"/>
    <property type="match status" value="1"/>
</dbReference>
<keyword evidence="3" id="KW-0813">Transport</keyword>
<evidence type="ECO:0000256" key="5">
    <source>
        <dbReference type="ARBA" id="ARBA00022692"/>
    </source>
</evidence>
<keyword evidence="6" id="KW-0732">Signal</keyword>
<proteinExistence type="inferred from homology"/>
<evidence type="ECO:0000256" key="3">
    <source>
        <dbReference type="ARBA" id="ARBA00022448"/>
    </source>
</evidence>